<dbReference type="AlphaFoldDB" id="A0A3L7ZPN1"/>
<dbReference type="EMBL" id="RAYI01000020">
    <property type="protein sequence ID" value="RLT73221.1"/>
    <property type="molecule type" value="Genomic_DNA"/>
</dbReference>
<sequence>MLIIPEGDRETNKLHMKIFIESNHPQTILKYNPCTQYSKEAFIEHYLFASHPFHLNDLMDGKSYSIDMRNVSDELYYEIKRQTIEQAPLIVEGKYFNQLYPEIDKNRELLQKAICDSYFCFGGIVSLTTDRFNELMWSHYTNETGYVIEFNTSLLLRDIANHPLNIPVLKNIFFKSICYKEYPTGISCSKHPDIHEINLHNATQKNKVWNYENEWILIVTSYPFLGIPKLHPNMDEKYTDISKRKLYYTSENIKRIYLGKKFWSAENVVHEKKIDDNSFYYIVKDELIPFIKELCKYENRVYMSGSSDCAEFKFGTDKYTYNEQFNEYTFNPDYYYLKRSFELIKKISIEGKFVYVEYTGKVKTSDEEFES</sequence>
<comment type="caution">
    <text evidence="1">The sequence shown here is derived from an EMBL/GenBank/DDBJ whole genome shotgun (WGS) entry which is preliminary data.</text>
</comment>
<protein>
    <submittedName>
        <fullName evidence="1">DUF2971 domain-containing protein</fullName>
    </submittedName>
</protein>
<dbReference type="Pfam" id="PF11185">
    <property type="entry name" value="DUF2971"/>
    <property type="match status" value="1"/>
</dbReference>
<organism evidence="1 2">
    <name type="scientific">Parabacteroides distasonis</name>
    <dbReference type="NCBI Taxonomy" id="823"/>
    <lineage>
        <taxon>Bacteria</taxon>
        <taxon>Pseudomonadati</taxon>
        <taxon>Bacteroidota</taxon>
        <taxon>Bacteroidia</taxon>
        <taxon>Bacteroidales</taxon>
        <taxon>Tannerellaceae</taxon>
        <taxon>Parabacteroides</taxon>
    </lineage>
</organism>
<gene>
    <name evidence="1" type="ORF">D7V78_11800</name>
</gene>
<name>A0A3L7ZPN1_PARDI</name>
<reference evidence="1 2" key="1">
    <citation type="submission" date="2018-09" db="EMBL/GenBank/DDBJ databases">
        <title>Murine metabolic-syndrome-specific gut microbial biobank.</title>
        <authorList>
            <person name="Liu C."/>
        </authorList>
    </citation>
    <scope>NUCLEOTIDE SEQUENCE [LARGE SCALE GENOMIC DNA]</scope>
    <source>
        <strain evidence="1 2">8-P5</strain>
    </source>
</reference>
<dbReference type="InterPro" id="IPR021352">
    <property type="entry name" value="DUF2971"/>
</dbReference>
<proteinExistence type="predicted"/>
<dbReference type="Proteomes" id="UP000278164">
    <property type="component" value="Unassembled WGS sequence"/>
</dbReference>
<evidence type="ECO:0000313" key="1">
    <source>
        <dbReference type="EMBL" id="RLT73221.1"/>
    </source>
</evidence>
<evidence type="ECO:0000313" key="2">
    <source>
        <dbReference type="Proteomes" id="UP000278164"/>
    </source>
</evidence>
<accession>A0A3L7ZPN1</accession>